<gene>
    <name evidence="9" type="ORF">AYP45_17545</name>
</gene>
<comment type="caution">
    <text evidence="9">The sequence shown here is derived from an EMBL/GenBank/DDBJ whole genome shotgun (WGS) entry which is preliminary data.</text>
</comment>
<keyword evidence="3" id="KW-0813">Transport</keyword>
<evidence type="ECO:0000256" key="3">
    <source>
        <dbReference type="ARBA" id="ARBA00022448"/>
    </source>
</evidence>
<evidence type="ECO:0000256" key="1">
    <source>
        <dbReference type="ARBA" id="ARBA00004651"/>
    </source>
</evidence>
<feature type="transmembrane region" description="Helical" evidence="8">
    <location>
        <begin position="7"/>
        <end position="40"/>
    </location>
</feature>
<evidence type="ECO:0000313" key="10">
    <source>
        <dbReference type="Proteomes" id="UP000189681"/>
    </source>
</evidence>
<dbReference type="GO" id="GO:0005886">
    <property type="term" value="C:plasma membrane"/>
    <property type="evidence" value="ECO:0007669"/>
    <property type="project" value="UniProtKB-SubCell"/>
</dbReference>
<feature type="transmembrane region" description="Helical" evidence="8">
    <location>
        <begin position="99"/>
        <end position="117"/>
    </location>
</feature>
<evidence type="ECO:0000256" key="7">
    <source>
        <dbReference type="ARBA" id="ARBA00023136"/>
    </source>
</evidence>
<keyword evidence="6 8" id="KW-1133">Transmembrane helix</keyword>
<keyword evidence="4 8" id="KW-1003">Cell membrane</keyword>
<sequence>MEIWQFLVVFAVGAVAGFMNVLAGGGSILTLPMLIFLGLPPSVANGTNRLAVVVQSVFAVAGFRRKGISDFKSSLVLSCPALIGGIIGAQLAVSVSEQVFKKVLAILIVFILGFILWDPIRKKHGTIQRKEDISHLSVSRRIAIMFFLFFAGIYGGFVQAGVGFLIIMALNIIGGLNLVKTNSHKVFIAGINALFSLLIFVFHNKIYWIIGLVLAAGNGLGGWMGSYYAVTKGERFIRVVLTICVIAMVVKLLI</sequence>
<evidence type="ECO:0000256" key="2">
    <source>
        <dbReference type="ARBA" id="ARBA00009142"/>
    </source>
</evidence>
<dbReference type="AlphaFoldDB" id="A0A1V4AP82"/>
<organism evidence="9 10">
    <name type="scientific">Candidatus Brocadia carolinensis</name>
    <dbReference type="NCBI Taxonomy" id="1004156"/>
    <lineage>
        <taxon>Bacteria</taxon>
        <taxon>Pseudomonadati</taxon>
        <taxon>Planctomycetota</taxon>
        <taxon>Candidatus Brocadiia</taxon>
        <taxon>Candidatus Brocadiales</taxon>
        <taxon>Candidatus Brocadiaceae</taxon>
        <taxon>Candidatus Brocadia</taxon>
    </lineage>
</organism>
<evidence type="ECO:0000256" key="4">
    <source>
        <dbReference type="ARBA" id="ARBA00022475"/>
    </source>
</evidence>
<reference evidence="9 10" key="1">
    <citation type="journal article" date="2017" name="Water Res.">
        <title>Discovery and metagenomic analysis of an anammox bacterial enrichment related to Candidatus "Brocadia caroliniensis" in a full-scale glycerol-fed nitritation-denitritation separate centrate treatment process.</title>
        <authorList>
            <person name="Park H."/>
            <person name="Brotto A.C."/>
            <person name="van Loosdrecht M.C."/>
            <person name="Chandran K."/>
        </authorList>
    </citation>
    <scope>NUCLEOTIDE SEQUENCE [LARGE SCALE GENOMIC DNA]</scope>
    <source>
        <strain evidence="9">26THWARD</strain>
    </source>
</reference>
<comment type="similarity">
    <text evidence="2 8">Belongs to the 4-toluene sulfonate uptake permease (TSUP) (TC 2.A.102) family.</text>
</comment>
<evidence type="ECO:0000256" key="8">
    <source>
        <dbReference type="RuleBase" id="RU363041"/>
    </source>
</evidence>
<dbReference type="InterPro" id="IPR002781">
    <property type="entry name" value="TM_pro_TauE-like"/>
</dbReference>
<keyword evidence="7 8" id="KW-0472">Membrane</keyword>
<evidence type="ECO:0000256" key="6">
    <source>
        <dbReference type="ARBA" id="ARBA00022989"/>
    </source>
</evidence>
<evidence type="ECO:0000313" key="9">
    <source>
        <dbReference type="EMBL" id="OOP54936.1"/>
    </source>
</evidence>
<dbReference type="InterPro" id="IPR052017">
    <property type="entry name" value="TSUP"/>
</dbReference>
<dbReference type="PANTHER" id="PTHR30269">
    <property type="entry name" value="TRANSMEMBRANE PROTEIN YFCA"/>
    <property type="match status" value="1"/>
</dbReference>
<comment type="subcellular location">
    <subcellularLocation>
        <location evidence="1 8">Cell membrane</location>
        <topology evidence="1 8">Multi-pass membrane protein</topology>
    </subcellularLocation>
</comment>
<proteinExistence type="inferred from homology"/>
<feature type="transmembrane region" description="Helical" evidence="8">
    <location>
        <begin position="75"/>
        <end position="93"/>
    </location>
</feature>
<dbReference type="Pfam" id="PF01925">
    <property type="entry name" value="TauE"/>
    <property type="match status" value="1"/>
</dbReference>
<feature type="transmembrane region" description="Helical" evidence="8">
    <location>
        <begin position="138"/>
        <end position="155"/>
    </location>
</feature>
<protein>
    <recommendedName>
        <fullName evidence="8">Probable membrane transporter protein</fullName>
    </recommendedName>
</protein>
<feature type="transmembrane region" description="Helical" evidence="8">
    <location>
        <begin position="208"/>
        <end position="229"/>
    </location>
</feature>
<evidence type="ECO:0000256" key="5">
    <source>
        <dbReference type="ARBA" id="ARBA00022692"/>
    </source>
</evidence>
<accession>A0A1V4AP82</accession>
<keyword evidence="5 8" id="KW-0812">Transmembrane</keyword>
<dbReference type="Proteomes" id="UP000189681">
    <property type="component" value="Unassembled WGS sequence"/>
</dbReference>
<feature type="transmembrane region" description="Helical" evidence="8">
    <location>
        <begin position="161"/>
        <end position="179"/>
    </location>
</feature>
<dbReference type="EMBL" id="AYTS01000195">
    <property type="protein sequence ID" value="OOP54936.1"/>
    <property type="molecule type" value="Genomic_DNA"/>
</dbReference>
<dbReference type="PANTHER" id="PTHR30269:SF0">
    <property type="entry name" value="MEMBRANE TRANSPORTER PROTEIN YFCA-RELATED"/>
    <property type="match status" value="1"/>
</dbReference>
<feature type="transmembrane region" description="Helical" evidence="8">
    <location>
        <begin position="236"/>
        <end position="253"/>
    </location>
</feature>
<feature type="transmembrane region" description="Helical" evidence="8">
    <location>
        <begin position="46"/>
        <end position="63"/>
    </location>
</feature>
<name>A0A1V4AP82_9BACT</name>
<feature type="transmembrane region" description="Helical" evidence="8">
    <location>
        <begin position="186"/>
        <end position="202"/>
    </location>
</feature>